<proteinExistence type="predicted"/>
<sequence length="237" mass="26338">MTFGSLRSSSSNNNAATYEPKPSVIPEGPVDKNCAEHRPVLIGTLRLQALRGIFPKGTPFKYLMGLFGSKPSLPSPTEHWAVVVGGYYHELVIKTGNAVGYENGEAKNLDELRKQNWQFYEIDGITAFNDAAIYEAAKESIEMMPQPYDLWKNNCQTFVINLLNKICLPGRKLVLTSQGNREEHGVDDYSASDEAEKLMDDKTQHIRTAKELAKLLNYYEPGTVVDMEDTAGEDGSA</sequence>
<dbReference type="eggNOG" id="ENOG502RU4J">
    <property type="taxonomic scope" value="Eukaryota"/>
</dbReference>
<dbReference type="OrthoDB" id="2592984at2759"/>
<keyword evidence="3" id="KW-1185">Reference proteome</keyword>
<name>A8PH10_COPC7</name>
<dbReference type="GeneID" id="6017993"/>
<dbReference type="Proteomes" id="UP000001861">
    <property type="component" value="Unassembled WGS sequence"/>
</dbReference>
<dbReference type="AlphaFoldDB" id="A8PH10"/>
<dbReference type="EMBL" id="AACS02000006">
    <property type="protein sequence ID" value="EAU80489.2"/>
    <property type="molecule type" value="Genomic_DNA"/>
</dbReference>
<dbReference type="KEGG" id="cci:CC1G_11844"/>
<evidence type="ECO:0000256" key="1">
    <source>
        <dbReference type="SAM" id="MobiDB-lite"/>
    </source>
</evidence>
<dbReference type="RefSeq" id="XP_001841316.2">
    <property type="nucleotide sequence ID" value="XM_001841264.2"/>
</dbReference>
<dbReference type="VEuPathDB" id="FungiDB:CC1G_11844"/>
<organism evidence="2 3">
    <name type="scientific">Coprinopsis cinerea (strain Okayama-7 / 130 / ATCC MYA-4618 / FGSC 9003)</name>
    <name type="common">Inky cap fungus</name>
    <name type="synonym">Hormographiella aspergillata</name>
    <dbReference type="NCBI Taxonomy" id="240176"/>
    <lineage>
        <taxon>Eukaryota</taxon>
        <taxon>Fungi</taxon>
        <taxon>Dikarya</taxon>
        <taxon>Basidiomycota</taxon>
        <taxon>Agaricomycotina</taxon>
        <taxon>Agaricomycetes</taxon>
        <taxon>Agaricomycetidae</taxon>
        <taxon>Agaricales</taxon>
        <taxon>Agaricineae</taxon>
        <taxon>Psathyrellaceae</taxon>
        <taxon>Coprinopsis</taxon>
    </lineage>
</organism>
<dbReference type="InParanoid" id="A8PH10"/>
<accession>A8PH10</accession>
<dbReference type="HOGENOM" id="CLU_1170593_0_0_1"/>
<feature type="region of interest" description="Disordered" evidence="1">
    <location>
        <begin position="1"/>
        <end position="29"/>
    </location>
</feature>
<evidence type="ECO:0008006" key="4">
    <source>
        <dbReference type="Google" id="ProtNLM"/>
    </source>
</evidence>
<evidence type="ECO:0000313" key="2">
    <source>
        <dbReference type="EMBL" id="EAU80489.2"/>
    </source>
</evidence>
<comment type="caution">
    <text evidence="2">The sequence shown here is derived from an EMBL/GenBank/DDBJ whole genome shotgun (WGS) entry which is preliminary data.</text>
</comment>
<protein>
    <recommendedName>
        <fullName evidence="4">PPPDE domain-containing protein</fullName>
    </recommendedName>
</protein>
<evidence type="ECO:0000313" key="3">
    <source>
        <dbReference type="Proteomes" id="UP000001861"/>
    </source>
</evidence>
<gene>
    <name evidence="2" type="ORF">CC1G_11844</name>
</gene>
<reference evidence="2 3" key="1">
    <citation type="journal article" date="2010" name="Proc. Natl. Acad. Sci. U.S.A.">
        <title>Insights into evolution of multicellular fungi from the assembled chromosomes of the mushroom Coprinopsis cinerea (Coprinus cinereus).</title>
        <authorList>
            <person name="Stajich J.E."/>
            <person name="Wilke S.K."/>
            <person name="Ahren D."/>
            <person name="Au C.H."/>
            <person name="Birren B.W."/>
            <person name="Borodovsky M."/>
            <person name="Burns C."/>
            <person name="Canback B."/>
            <person name="Casselton L.A."/>
            <person name="Cheng C.K."/>
            <person name="Deng J."/>
            <person name="Dietrich F.S."/>
            <person name="Fargo D.C."/>
            <person name="Farman M.L."/>
            <person name="Gathman A.C."/>
            <person name="Goldberg J."/>
            <person name="Guigo R."/>
            <person name="Hoegger P.J."/>
            <person name="Hooker J.B."/>
            <person name="Huggins A."/>
            <person name="James T.Y."/>
            <person name="Kamada T."/>
            <person name="Kilaru S."/>
            <person name="Kodira C."/>
            <person name="Kues U."/>
            <person name="Kupfer D."/>
            <person name="Kwan H.S."/>
            <person name="Lomsadze A."/>
            <person name="Li W."/>
            <person name="Lilly W.W."/>
            <person name="Ma L.J."/>
            <person name="Mackey A.J."/>
            <person name="Manning G."/>
            <person name="Martin F."/>
            <person name="Muraguchi H."/>
            <person name="Natvig D.O."/>
            <person name="Palmerini H."/>
            <person name="Ramesh M.A."/>
            <person name="Rehmeyer C.J."/>
            <person name="Roe B.A."/>
            <person name="Shenoy N."/>
            <person name="Stanke M."/>
            <person name="Ter-Hovhannisyan V."/>
            <person name="Tunlid A."/>
            <person name="Velagapudi R."/>
            <person name="Vision T.J."/>
            <person name="Zeng Q."/>
            <person name="Zolan M.E."/>
            <person name="Pukkila P.J."/>
        </authorList>
    </citation>
    <scope>NUCLEOTIDE SEQUENCE [LARGE SCALE GENOMIC DNA]</scope>
    <source>
        <strain evidence="3">Okayama-7 / 130 / ATCC MYA-4618 / FGSC 9003</strain>
    </source>
</reference>